<keyword evidence="3" id="KW-0378">Hydrolase</keyword>
<dbReference type="Pfam" id="PF04794">
    <property type="entry name" value="YdjC"/>
    <property type="match status" value="1"/>
</dbReference>
<evidence type="ECO:0000256" key="2">
    <source>
        <dbReference type="ARBA" id="ARBA00022723"/>
    </source>
</evidence>
<name>A0A502G073_9SPHN</name>
<dbReference type="InterPro" id="IPR011330">
    <property type="entry name" value="Glyco_hydro/deAcase_b/a-brl"/>
</dbReference>
<dbReference type="PANTHER" id="PTHR31609">
    <property type="entry name" value="YDJC DEACETYLASE FAMILY MEMBER"/>
    <property type="match status" value="1"/>
</dbReference>
<dbReference type="GO" id="GO:0019213">
    <property type="term" value="F:deacetylase activity"/>
    <property type="evidence" value="ECO:0007669"/>
    <property type="project" value="TreeGrafter"/>
</dbReference>
<keyword evidence="4" id="KW-0460">Magnesium</keyword>
<evidence type="ECO:0000256" key="4">
    <source>
        <dbReference type="ARBA" id="ARBA00022842"/>
    </source>
</evidence>
<dbReference type="InterPro" id="IPR017836">
    <property type="entry name" value="Hopanoid_biosynth-assoc_HpnK"/>
</dbReference>
<dbReference type="OrthoDB" id="9774177at2"/>
<protein>
    <submittedName>
        <fullName evidence="6">ChbG/HpnK family deacetylase</fullName>
    </submittedName>
</protein>
<dbReference type="InterPro" id="IPR006879">
    <property type="entry name" value="YdjC-like"/>
</dbReference>
<dbReference type="Proteomes" id="UP000319931">
    <property type="component" value="Unassembled WGS sequence"/>
</dbReference>
<keyword evidence="5" id="KW-0119">Carbohydrate metabolism</keyword>
<evidence type="ECO:0000313" key="6">
    <source>
        <dbReference type="EMBL" id="TPG54942.1"/>
    </source>
</evidence>
<gene>
    <name evidence="6" type="ORF">EAH76_10140</name>
</gene>
<reference evidence="6 7" key="1">
    <citation type="journal article" date="2019" name="Environ. Microbiol.">
        <title>Species interactions and distinct microbial communities in high Arctic permafrost affected cryosols are associated with the CH4 and CO2 gas fluxes.</title>
        <authorList>
            <person name="Altshuler I."/>
            <person name="Hamel J."/>
            <person name="Turney S."/>
            <person name="Magnuson E."/>
            <person name="Levesque R."/>
            <person name="Greer C."/>
            <person name="Whyte L.G."/>
        </authorList>
    </citation>
    <scope>NUCLEOTIDE SEQUENCE [LARGE SCALE GENOMIC DNA]</scope>
    <source>
        <strain evidence="6 7">E6.1</strain>
    </source>
</reference>
<evidence type="ECO:0000256" key="1">
    <source>
        <dbReference type="ARBA" id="ARBA00001946"/>
    </source>
</evidence>
<keyword evidence="2" id="KW-0479">Metal-binding</keyword>
<accession>A0A502G073</accession>
<dbReference type="AlphaFoldDB" id="A0A502G073"/>
<dbReference type="NCBIfam" id="TIGR03473">
    <property type="entry name" value="HpnK"/>
    <property type="match status" value="1"/>
</dbReference>
<dbReference type="Gene3D" id="3.20.20.370">
    <property type="entry name" value="Glycoside hydrolase/deacetylase"/>
    <property type="match status" value="1"/>
</dbReference>
<dbReference type="EMBL" id="RCZC01000002">
    <property type="protein sequence ID" value="TPG54942.1"/>
    <property type="molecule type" value="Genomic_DNA"/>
</dbReference>
<proteinExistence type="predicted"/>
<dbReference type="PANTHER" id="PTHR31609:SF1">
    <property type="entry name" value="CARBOHYDRATE DEACETYLASE"/>
    <property type="match status" value="1"/>
</dbReference>
<comment type="cofactor">
    <cofactor evidence="1">
        <name>Mg(2+)</name>
        <dbReference type="ChEBI" id="CHEBI:18420"/>
    </cofactor>
</comment>
<sequence>MKTAIITADDFGVSTEVNAAVEQAHREGVLTVTSLMVTGAGAADAVERARRTPTLGVGLHVALAETPPALLPSQIPDLVDAHGKFRIESLPVALKLVGLKSVRRQLEAEIEAQFALFAATGLPLDHVNTHKHMHLHPVIVGVLLEVGLRHGMTAMRAPVEDRTTLAKFEPVTGFDIARPFAQLVQVAARKRGVKVPDRVFGLAWSGAMHAERLRGVLDHLPDGVSEIYLHPATGAYPLSAPGYQYEAELAALLDPEARAIVARRDITLARFADL</sequence>
<organism evidence="6 7">
    <name type="scientific">Sphingomonas glacialis</name>
    <dbReference type="NCBI Taxonomy" id="658225"/>
    <lineage>
        <taxon>Bacteria</taxon>
        <taxon>Pseudomonadati</taxon>
        <taxon>Pseudomonadota</taxon>
        <taxon>Alphaproteobacteria</taxon>
        <taxon>Sphingomonadales</taxon>
        <taxon>Sphingomonadaceae</taxon>
        <taxon>Sphingomonas</taxon>
    </lineage>
</organism>
<dbReference type="RefSeq" id="WP_140850081.1">
    <property type="nucleotide sequence ID" value="NZ_RCZC01000002.1"/>
</dbReference>
<keyword evidence="7" id="KW-1185">Reference proteome</keyword>
<dbReference type="GO" id="GO:0016787">
    <property type="term" value="F:hydrolase activity"/>
    <property type="evidence" value="ECO:0007669"/>
    <property type="project" value="UniProtKB-KW"/>
</dbReference>
<comment type="caution">
    <text evidence="6">The sequence shown here is derived from an EMBL/GenBank/DDBJ whole genome shotgun (WGS) entry which is preliminary data.</text>
</comment>
<dbReference type="SUPFAM" id="SSF88713">
    <property type="entry name" value="Glycoside hydrolase/deacetylase"/>
    <property type="match status" value="1"/>
</dbReference>
<evidence type="ECO:0000256" key="5">
    <source>
        <dbReference type="ARBA" id="ARBA00023277"/>
    </source>
</evidence>
<dbReference type="GO" id="GO:0046872">
    <property type="term" value="F:metal ion binding"/>
    <property type="evidence" value="ECO:0007669"/>
    <property type="project" value="UniProtKB-KW"/>
</dbReference>
<dbReference type="GO" id="GO:0005975">
    <property type="term" value="P:carbohydrate metabolic process"/>
    <property type="evidence" value="ECO:0007669"/>
    <property type="project" value="InterPro"/>
</dbReference>
<evidence type="ECO:0000256" key="3">
    <source>
        <dbReference type="ARBA" id="ARBA00022801"/>
    </source>
</evidence>
<evidence type="ECO:0000313" key="7">
    <source>
        <dbReference type="Proteomes" id="UP000319931"/>
    </source>
</evidence>